<comment type="caution">
    <text evidence="2">The sequence shown here is derived from an EMBL/GenBank/DDBJ whole genome shotgun (WGS) entry which is preliminary data.</text>
</comment>
<evidence type="ECO:0000313" key="3">
    <source>
        <dbReference type="Proteomes" id="UP001310594"/>
    </source>
</evidence>
<feature type="region of interest" description="Disordered" evidence="1">
    <location>
        <begin position="216"/>
        <end position="289"/>
    </location>
</feature>
<feature type="compositionally biased region" description="Polar residues" evidence="1">
    <location>
        <begin position="233"/>
        <end position="250"/>
    </location>
</feature>
<proteinExistence type="predicted"/>
<feature type="compositionally biased region" description="Basic and acidic residues" evidence="1">
    <location>
        <begin position="161"/>
        <end position="181"/>
    </location>
</feature>
<dbReference type="AlphaFoldDB" id="A0AAN7W6Q2"/>
<feature type="compositionally biased region" description="Basic and acidic residues" evidence="1">
    <location>
        <begin position="16"/>
        <end position="25"/>
    </location>
</feature>
<dbReference type="EMBL" id="JAVRQU010000014">
    <property type="protein sequence ID" value="KAK5695534.1"/>
    <property type="molecule type" value="Genomic_DNA"/>
</dbReference>
<feature type="compositionally biased region" description="Low complexity" evidence="1">
    <location>
        <begin position="182"/>
        <end position="194"/>
    </location>
</feature>
<protein>
    <submittedName>
        <fullName evidence="2">Uncharacterized protein</fullName>
    </submittedName>
</protein>
<reference evidence="2" key="1">
    <citation type="submission" date="2023-08" db="EMBL/GenBank/DDBJ databases">
        <title>Black Yeasts Isolated from many extreme environments.</title>
        <authorList>
            <person name="Coleine C."/>
            <person name="Stajich J.E."/>
            <person name="Selbmann L."/>
        </authorList>
    </citation>
    <scope>NUCLEOTIDE SEQUENCE</scope>
    <source>
        <strain evidence="2">CCFEE 5810</strain>
    </source>
</reference>
<feature type="region of interest" description="Disordered" evidence="1">
    <location>
        <begin position="161"/>
        <end position="201"/>
    </location>
</feature>
<gene>
    <name evidence="2" type="ORF">LTR97_009044</name>
</gene>
<evidence type="ECO:0000313" key="2">
    <source>
        <dbReference type="EMBL" id="KAK5695534.1"/>
    </source>
</evidence>
<accession>A0AAN7W6Q2</accession>
<sequence length="505" mass="56548">MQRRHPDLATAGGQRDGQRSQFREDGLVRGPGGILGVQALEYEYGMLLLGIEDLVGLVTNTWMRRAMSVVLPKARWDEEESMWILFGVEQLERLVRSAVALRKENAGEGAMTSHDIDEGFRIETIDHLKDLVMMIEMDAEISNIKTAVLLKQSGRIRKIVHSLEGDKSNRSGDTDTSRADVRAAAVSEARTAATLPPPPTPKLAPSQLFHSFGGENIASTNAAPPTPRLSPAQLPTSFGGTSDPHTTTSQVPPPTPRLKDNLEYFDNLPPPRSRHRGELFGTSPLQPTPAASSYAIIDDDDDDLFTLTEEERTLLENAKNPEEEEAAWTFIKTRVQAKARRVKAKRMADKKEKERRWGTAQDVIRSEDPTMIKAEAMRARRLSDERIAGLEKQNVARREKLVAAEKVTPKKKAVKKEEGNFDVMADREDIANWAFTRGTGCTFEASYPEPGTHWKGYEVELQEMLEQARLRDEHRIERMEVEIETEGAVYQLSPSGIPMRLTCLE</sequence>
<evidence type="ECO:0000256" key="1">
    <source>
        <dbReference type="SAM" id="MobiDB-lite"/>
    </source>
</evidence>
<feature type="region of interest" description="Disordered" evidence="1">
    <location>
        <begin position="1"/>
        <end position="25"/>
    </location>
</feature>
<organism evidence="2 3">
    <name type="scientific">Elasticomyces elasticus</name>
    <dbReference type="NCBI Taxonomy" id="574655"/>
    <lineage>
        <taxon>Eukaryota</taxon>
        <taxon>Fungi</taxon>
        <taxon>Dikarya</taxon>
        <taxon>Ascomycota</taxon>
        <taxon>Pezizomycotina</taxon>
        <taxon>Dothideomycetes</taxon>
        <taxon>Dothideomycetidae</taxon>
        <taxon>Mycosphaerellales</taxon>
        <taxon>Teratosphaeriaceae</taxon>
        <taxon>Elasticomyces</taxon>
    </lineage>
</organism>
<name>A0AAN7W6Q2_9PEZI</name>
<dbReference type="Proteomes" id="UP001310594">
    <property type="component" value="Unassembled WGS sequence"/>
</dbReference>